<dbReference type="EMBL" id="LXFE01000235">
    <property type="protein sequence ID" value="OLL26159.1"/>
    <property type="molecule type" value="Genomic_DNA"/>
</dbReference>
<accession>A0A1U7LU56</accession>
<dbReference type="PANTHER" id="PTHR48419">
    <property type="entry name" value="SULFOTRANSFERASE DOMAIN-CONTAINING PROTEIN"/>
    <property type="match status" value="1"/>
</dbReference>
<dbReference type="Pfam" id="PF19798">
    <property type="entry name" value="Sulfotransfer_5"/>
    <property type="match status" value="1"/>
</dbReference>
<keyword evidence="2" id="KW-1185">Reference proteome</keyword>
<name>A0A1U7LU56_NEOID</name>
<dbReference type="InterPro" id="IPR053226">
    <property type="entry name" value="Pyrrolopyrazine_biosynth_F"/>
</dbReference>
<evidence type="ECO:0000313" key="2">
    <source>
        <dbReference type="Proteomes" id="UP000186594"/>
    </source>
</evidence>
<sequence length="256" mass="30481">MSKPIILWTHPRSTSTAFERAFMTRNDIECFHEPYGDVYYFAKDRMNYRYTEEEAKESGHWSTTWQDVSNQLLKEYPGKRVFVKDMAQYIIHPETHKLMVPVETLRKFTHTFLIRCPEKSVKSYYRCCTGEQSKKTGFKYFDPAENGYPELRALFNIIKEIDDTLVIESCQHLDNPQAAIEKFCKFVKLEYDSGMLDWKDDSNTNKFDKWTGFHDQVIKSNGFQKFERKDGTFPEIVQKTINDVQKHYDYLKQFVQ</sequence>
<gene>
    <name evidence="1" type="ORF">NEOLI_002118</name>
</gene>
<dbReference type="OMA" id="TVVFHEP"/>
<dbReference type="Gene3D" id="3.40.50.300">
    <property type="entry name" value="P-loop containing nucleotide triphosphate hydrolases"/>
    <property type="match status" value="1"/>
</dbReference>
<dbReference type="InterPro" id="IPR027417">
    <property type="entry name" value="P-loop_NTPase"/>
</dbReference>
<proteinExistence type="predicted"/>
<dbReference type="SUPFAM" id="SSF52540">
    <property type="entry name" value="P-loop containing nucleoside triphosphate hydrolases"/>
    <property type="match status" value="1"/>
</dbReference>
<dbReference type="PANTHER" id="PTHR48419:SF1">
    <property type="entry name" value="SULFOTRANSFERASE DOMAIN-CONTAINING PROTEIN"/>
    <property type="match status" value="1"/>
</dbReference>
<dbReference type="Proteomes" id="UP000186594">
    <property type="component" value="Unassembled WGS sequence"/>
</dbReference>
<reference evidence="1 2" key="1">
    <citation type="submission" date="2016-04" db="EMBL/GenBank/DDBJ databases">
        <title>Evolutionary innovation and constraint leading to complex multicellularity in the Ascomycota.</title>
        <authorList>
            <person name="Cisse O."/>
            <person name="Nguyen A."/>
            <person name="Hewitt D.A."/>
            <person name="Jedd G."/>
            <person name="Stajich J.E."/>
        </authorList>
    </citation>
    <scope>NUCLEOTIDE SEQUENCE [LARGE SCALE GENOMIC DNA]</scope>
    <source>
        <strain evidence="1 2">DAH-3</strain>
    </source>
</reference>
<dbReference type="OrthoDB" id="2405944at2759"/>
<evidence type="ECO:0000313" key="1">
    <source>
        <dbReference type="EMBL" id="OLL26159.1"/>
    </source>
</evidence>
<comment type="caution">
    <text evidence="1">The sequence shown here is derived from an EMBL/GenBank/DDBJ whole genome shotgun (WGS) entry which is preliminary data.</text>
</comment>
<dbReference type="STRING" id="1198029.A0A1U7LU56"/>
<evidence type="ECO:0008006" key="3">
    <source>
        <dbReference type="Google" id="ProtNLM"/>
    </source>
</evidence>
<dbReference type="AlphaFoldDB" id="A0A1U7LU56"/>
<organism evidence="1 2">
    <name type="scientific">Neolecta irregularis (strain DAH-3)</name>
    <dbReference type="NCBI Taxonomy" id="1198029"/>
    <lineage>
        <taxon>Eukaryota</taxon>
        <taxon>Fungi</taxon>
        <taxon>Dikarya</taxon>
        <taxon>Ascomycota</taxon>
        <taxon>Taphrinomycotina</taxon>
        <taxon>Neolectales</taxon>
        <taxon>Neolectaceae</taxon>
        <taxon>Neolecta</taxon>
    </lineage>
</organism>
<protein>
    <recommendedName>
        <fullName evidence="3">Sulfotransferase family protein</fullName>
    </recommendedName>
</protein>